<feature type="transmembrane region" description="Helical" evidence="1">
    <location>
        <begin position="72"/>
        <end position="90"/>
    </location>
</feature>
<evidence type="ECO:0000256" key="1">
    <source>
        <dbReference type="SAM" id="Phobius"/>
    </source>
</evidence>
<accession>A0A3Q8U1Z8</accession>
<keyword evidence="1" id="KW-0812">Transmembrane</keyword>
<feature type="transmembrane region" description="Helical" evidence="1">
    <location>
        <begin position="42"/>
        <end position="65"/>
    </location>
</feature>
<proteinExistence type="predicted"/>
<evidence type="ECO:0000313" key="3">
    <source>
        <dbReference type="Proteomes" id="UP000268230"/>
    </source>
</evidence>
<dbReference type="AlphaFoldDB" id="A0A3Q8U1Z8"/>
<dbReference type="KEGG" id="pory:EJA05_15245"/>
<keyword evidence="1" id="KW-0472">Membrane</keyword>
<dbReference type="EMBL" id="CP034338">
    <property type="protein sequence ID" value="AZL69003.1"/>
    <property type="molecule type" value="Genomic_DNA"/>
</dbReference>
<sequence>MKWINCLLLLKLAFFALLLLIYFLFCYISLKVGGGADVLSFIRHVVLVTGLVPLLAWLILIFFAVPPIFIRLVIFVVVLMVYHYFLFAVSAHYDGLYYWSVQLGEVLIFLLMVRVVRARAEAERNT</sequence>
<organism evidence="2 3">
    <name type="scientific">Pseudomonas entomophila</name>
    <dbReference type="NCBI Taxonomy" id="312306"/>
    <lineage>
        <taxon>Bacteria</taxon>
        <taxon>Pseudomonadati</taxon>
        <taxon>Pseudomonadota</taxon>
        <taxon>Gammaproteobacteria</taxon>
        <taxon>Pseudomonadales</taxon>
        <taxon>Pseudomonadaceae</taxon>
        <taxon>Pseudomonas</taxon>
    </lineage>
</organism>
<feature type="transmembrane region" description="Helical" evidence="1">
    <location>
        <begin position="12"/>
        <end position="30"/>
    </location>
</feature>
<protein>
    <recommendedName>
        <fullName evidence="4">DUF2069 domain-containing protein</fullName>
    </recommendedName>
</protein>
<name>A0A3Q8U1Z8_9PSED</name>
<feature type="transmembrane region" description="Helical" evidence="1">
    <location>
        <begin position="96"/>
        <end position="116"/>
    </location>
</feature>
<evidence type="ECO:0008006" key="4">
    <source>
        <dbReference type="Google" id="ProtNLM"/>
    </source>
</evidence>
<gene>
    <name evidence="2" type="ORF">EJA05_15245</name>
</gene>
<reference evidence="2 3" key="1">
    <citation type="submission" date="2018-12" db="EMBL/GenBank/DDBJ databases">
        <authorList>
            <person name="Li S."/>
            <person name="Yang R."/>
            <person name="Chen G."/>
            <person name="Zou L."/>
            <person name="Zhang C."/>
            <person name="Chen Y."/>
            <person name="Liu Z."/>
            <person name="Li Y."/>
            <person name="Yan Y."/>
            <person name="Huang M."/>
            <person name="Chen T."/>
        </authorList>
    </citation>
    <scope>NUCLEOTIDE SEQUENCE [LARGE SCALE GENOMIC DNA]</scope>
    <source>
        <strain evidence="2 3">1257</strain>
    </source>
</reference>
<dbReference type="Proteomes" id="UP000268230">
    <property type="component" value="Chromosome"/>
</dbReference>
<keyword evidence="1" id="KW-1133">Transmembrane helix</keyword>
<evidence type="ECO:0000313" key="2">
    <source>
        <dbReference type="EMBL" id="AZL69003.1"/>
    </source>
</evidence>